<evidence type="ECO:0000256" key="7">
    <source>
        <dbReference type="RuleBase" id="RU363032"/>
    </source>
</evidence>
<dbReference type="GO" id="GO:0055085">
    <property type="term" value="P:transmembrane transport"/>
    <property type="evidence" value="ECO:0007669"/>
    <property type="project" value="InterPro"/>
</dbReference>
<reference evidence="9 10" key="1">
    <citation type="journal article" date="2010" name="Stand. Genomic Sci.">
        <title>Non-contiguous finished genome sequence of Aminomonas paucivorans type strain (GLU-3).</title>
        <authorList>
            <person name="Pitluck S."/>
            <person name="Yasawong M."/>
            <person name="Held B."/>
            <person name="Lapidus A."/>
            <person name="Nolan M."/>
            <person name="Copeland A."/>
            <person name="Lucas S."/>
            <person name="Del Rio T.G."/>
            <person name="Tice H."/>
            <person name="Cheng J.F."/>
            <person name="Chertkov O."/>
            <person name="Goodwin L."/>
            <person name="Tapia R."/>
            <person name="Han C."/>
            <person name="Liolios K."/>
            <person name="Ivanova N."/>
            <person name="Mavromatis K."/>
            <person name="Ovchinnikova G."/>
            <person name="Pati A."/>
            <person name="Chen A."/>
            <person name="Palaniappan K."/>
            <person name="Land M."/>
            <person name="Hauser L."/>
            <person name="Chang Y.J."/>
            <person name="Jeffries C.D."/>
            <person name="Pukall R."/>
            <person name="Spring S."/>
            <person name="Rohde M."/>
            <person name="Sikorski J."/>
            <person name="Goker M."/>
            <person name="Woyke T."/>
            <person name="Bristow J."/>
            <person name="Eisen J.A."/>
            <person name="Markowitz V."/>
            <person name="Hugenholtz P."/>
            <person name="Kyrpides N.C."/>
            <person name="Klenk H.P."/>
        </authorList>
    </citation>
    <scope>NUCLEOTIDE SEQUENCE [LARGE SCALE GENOMIC DNA]</scope>
    <source>
        <strain evidence="9 10">DSM 12260</strain>
    </source>
</reference>
<feature type="transmembrane region" description="Helical" evidence="7">
    <location>
        <begin position="91"/>
        <end position="116"/>
    </location>
</feature>
<name>E3CXM5_9BACT</name>
<accession>E3CXM5</accession>
<proteinExistence type="inferred from homology"/>
<dbReference type="SUPFAM" id="SSF161098">
    <property type="entry name" value="MetI-like"/>
    <property type="match status" value="1"/>
</dbReference>
<dbReference type="PaxDb" id="584708-Apau_2058"/>
<feature type="transmembrane region" description="Helical" evidence="7">
    <location>
        <begin position="122"/>
        <end position="141"/>
    </location>
</feature>
<dbReference type="InterPro" id="IPR035906">
    <property type="entry name" value="MetI-like_sf"/>
</dbReference>
<keyword evidence="4 7" id="KW-0812">Transmembrane</keyword>
<keyword evidence="3" id="KW-1003">Cell membrane</keyword>
<dbReference type="STRING" id="584708.Apau_2058"/>
<dbReference type="Pfam" id="PF00528">
    <property type="entry name" value="BPD_transp_1"/>
    <property type="match status" value="1"/>
</dbReference>
<feature type="domain" description="ABC transmembrane type-1" evidence="8">
    <location>
        <begin position="52"/>
        <end position="237"/>
    </location>
</feature>
<dbReference type="HOGENOM" id="CLU_046113_2_1_0"/>
<feature type="transmembrane region" description="Helical" evidence="7">
    <location>
        <begin position="63"/>
        <end position="84"/>
    </location>
</feature>
<comment type="similarity">
    <text evidence="7">Belongs to the binding-protein-dependent transport system permease family.</text>
</comment>
<organism evidence="9 10">
    <name type="scientific">Aminomonas paucivorans DSM 12260</name>
    <dbReference type="NCBI Taxonomy" id="584708"/>
    <lineage>
        <taxon>Bacteria</taxon>
        <taxon>Thermotogati</taxon>
        <taxon>Synergistota</taxon>
        <taxon>Synergistia</taxon>
        <taxon>Synergistales</taxon>
        <taxon>Synergistaceae</taxon>
        <taxon>Aminomonas</taxon>
    </lineage>
</organism>
<evidence type="ECO:0000256" key="2">
    <source>
        <dbReference type="ARBA" id="ARBA00022448"/>
    </source>
</evidence>
<dbReference type="EMBL" id="CM001022">
    <property type="protein sequence ID" value="EFQ24469.1"/>
    <property type="molecule type" value="Genomic_DNA"/>
</dbReference>
<sequence>MARLRDRALGLGLFLLLLALWEGVCRGLDLPPYLLPSPGRVARVLLSQAPELLAHGAVTLGEMVLGILLGLGAALLVGGGLFALPQAERAVLPLLVATQAAPVFALAPLLVVWFGFGMGPKVALTALVVFFPVALAFLQGLKHRDRGREDLLRLMGGGRIARFRAFHLPGALPPLMGGLKTGVCVAPIGAVLGEWCGASRGLGFLMLQANARLATDRVFAALAVLVVLGTGLYGAVDRLERRLVWWTRPEGRARWLERRERKGRK</sequence>
<dbReference type="RefSeq" id="WP_006301709.1">
    <property type="nucleotide sequence ID" value="NZ_CM001022.1"/>
</dbReference>
<dbReference type="PANTHER" id="PTHR30151">
    <property type="entry name" value="ALKANE SULFONATE ABC TRANSPORTER-RELATED, MEMBRANE SUBUNIT"/>
    <property type="match status" value="1"/>
</dbReference>
<dbReference type="AlphaFoldDB" id="E3CXM5"/>
<evidence type="ECO:0000313" key="10">
    <source>
        <dbReference type="Proteomes" id="UP000005096"/>
    </source>
</evidence>
<dbReference type="CDD" id="cd06261">
    <property type="entry name" value="TM_PBP2"/>
    <property type="match status" value="1"/>
</dbReference>
<dbReference type="InterPro" id="IPR000515">
    <property type="entry name" value="MetI-like"/>
</dbReference>
<evidence type="ECO:0000256" key="3">
    <source>
        <dbReference type="ARBA" id="ARBA00022475"/>
    </source>
</evidence>
<keyword evidence="5 7" id="KW-1133">Transmembrane helix</keyword>
<dbReference type="eggNOG" id="COG0600">
    <property type="taxonomic scope" value="Bacteria"/>
</dbReference>
<protein>
    <submittedName>
        <fullName evidence="9">Binding-protein-dependent transport systems inner membrane component</fullName>
    </submittedName>
</protein>
<evidence type="ECO:0000256" key="4">
    <source>
        <dbReference type="ARBA" id="ARBA00022692"/>
    </source>
</evidence>
<evidence type="ECO:0000256" key="1">
    <source>
        <dbReference type="ARBA" id="ARBA00004651"/>
    </source>
</evidence>
<comment type="subcellular location">
    <subcellularLocation>
        <location evidence="1 7">Cell membrane</location>
        <topology evidence="1 7">Multi-pass membrane protein</topology>
    </subcellularLocation>
</comment>
<dbReference type="Proteomes" id="UP000005096">
    <property type="component" value="Chromosome"/>
</dbReference>
<dbReference type="Gene3D" id="1.10.3720.10">
    <property type="entry name" value="MetI-like"/>
    <property type="match status" value="1"/>
</dbReference>
<dbReference type="PROSITE" id="PS50928">
    <property type="entry name" value="ABC_TM1"/>
    <property type="match status" value="1"/>
</dbReference>
<keyword evidence="10" id="KW-1185">Reference proteome</keyword>
<keyword evidence="2 7" id="KW-0813">Transport</keyword>
<dbReference type="GO" id="GO:0005886">
    <property type="term" value="C:plasma membrane"/>
    <property type="evidence" value="ECO:0007669"/>
    <property type="project" value="UniProtKB-SubCell"/>
</dbReference>
<dbReference type="PANTHER" id="PTHR30151:SF20">
    <property type="entry name" value="ABC TRANSPORTER PERMEASE PROTEIN HI_0355-RELATED"/>
    <property type="match status" value="1"/>
</dbReference>
<evidence type="ECO:0000256" key="5">
    <source>
        <dbReference type="ARBA" id="ARBA00022989"/>
    </source>
</evidence>
<evidence type="ECO:0000259" key="8">
    <source>
        <dbReference type="PROSITE" id="PS50928"/>
    </source>
</evidence>
<evidence type="ECO:0000313" key="9">
    <source>
        <dbReference type="EMBL" id="EFQ24469.1"/>
    </source>
</evidence>
<gene>
    <name evidence="9" type="ORF">Apau_2058</name>
</gene>
<evidence type="ECO:0000256" key="6">
    <source>
        <dbReference type="ARBA" id="ARBA00023136"/>
    </source>
</evidence>
<keyword evidence="6 7" id="KW-0472">Membrane</keyword>
<feature type="transmembrane region" description="Helical" evidence="7">
    <location>
        <begin position="218"/>
        <end position="236"/>
    </location>
</feature>